<gene>
    <name evidence="1" type="ORF">OIHEL45_16214</name>
</gene>
<dbReference type="Proteomes" id="UP000003257">
    <property type="component" value="Unassembled WGS sequence"/>
</dbReference>
<keyword evidence="2" id="KW-1185">Reference proteome</keyword>
<reference evidence="1 2" key="1">
    <citation type="submission" date="2007-11" db="EMBL/GenBank/DDBJ databases">
        <authorList>
            <person name="Wagner-Dobler I."/>
            <person name="Ferriera S."/>
            <person name="Johnson J."/>
            <person name="Kravitz S."/>
            <person name="Beeson K."/>
            <person name="Sutton G."/>
            <person name="Rogers Y.-H."/>
            <person name="Friedman R."/>
            <person name="Frazier M."/>
            <person name="Venter J.C."/>
        </authorList>
    </citation>
    <scope>NUCLEOTIDE SEQUENCE [LARGE SCALE GENOMIC DNA]</scope>
    <source>
        <strain evidence="1 2">HEL-45</strain>
    </source>
</reference>
<protein>
    <submittedName>
        <fullName evidence="1">Uncharacterized protein</fullName>
    </submittedName>
</protein>
<organism evidence="1 2">
    <name type="scientific">Sulfitobacter indolifex HEL-45</name>
    <dbReference type="NCBI Taxonomy" id="391624"/>
    <lineage>
        <taxon>Bacteria</taxon>
        <taxon>Pseudomonadati</taxon>
        <taxon>Pseudomonadota</taxon>
        <taxon>Alphaproteobacteria</taxon>
        <taxon>Rhodobacterales</taxon>
        <taxon>Roseobacteraceae</taxon>
        <taxon>Sulfitobacter</taxon>
    </lineage>
</organism>
<dbReference type="EMBL" id="ABID01000004">
    <property type="protein sequence ID" value="EDQ04490.1"/>
    <property type="molecule type" value="Genomic_DNA"/>
</dbReference>
<comment type="caution">
    <text evidence="1">The sequence shown here is derived from an EMBL/GenBank/DDBJ whole genome shotgun (WGS) entry which is preliminary data.</text>
</comment>
<proteinExistence type="predicted"/>
<sequence>MKVPILNYAEKVSDHHLERFMSEFWGYGVFSAPIWMVGMEEACGERDFVKRISTWQLRGEQPLEDLATYHDDLGYPEHFLPGARLQRTWSKLIRAYLAANGCQTDVDNARQFQISSIGRSDQPAVQTCLIELMPLPSPSTKNGLSRTILISDICNDAKIILSAWLPDELNDLKNS</sequence>
<name>A0ABP2D877_9RHOB</name>
<evidence type="ECO:0000313" key="2">
    <source>
        <dbReference type="Proteomes" id="UP000003257"/>
    </source>
</evidence>
<accession>A0ABP2D877</accession>
<evidence type="ECO:0000313" key="1">
    <source>
        <dbReference type="EMBL" id="EDQ04490.1"/>
    </source>
</evidence>